<feature type="transmembrane region" description="Helical" evidence="2">
    <location>
        <begin position="97"/>
        <end position="114"/>
    </location>
</feature>
<dbReference type="Pfam" id="PF00892">
    <property type="entry name" value="EamA"/>
    <property type="match status" value="1"/>
</dbReference>
<evidence type="ECO:0000256" key="2">
    <source>
        <dbReference type="SAM" id="Phobius"/>
    </source>
</evidence>
<feature type="transmembrane region" description="Helical" evidence="2">
    <location>
        <begin position="71"/>
        <end position="91"/>
    </location>
</feature>
<evidence type="ECO:0000259" key="3">
    <source>
        <dbReference type="Pfam" id="PF00892"/>
    </source>
</evidence>
<comment type="caution">
    <text evidence="4">The sequence shown here is derived from an EMBL/GenBank/DDBJ whole genome shotgun (WGS) entry which is preliminary data.</text>
</comment>
<feature type="domain" description="EamA" evidence="3">
    <location>
        <begin position="47"/>
        <end position="114"/>
    </location>
</feature>
<dbReference type="InterPro" id="IPR000620">
    <property type="entry name" value="EamA_dom"/>
</dbReference>
<dbReference type="RefSeq" id="WP_262065034.1">
    <property type="nucleotide sequence ID" value="NZ_JAMXOD010000002.1"/>
</dbReference>
<dbReference type="InterPro" id="IPR037185">
    <property type="entry name" value="EmrE-like"/>
</dbReference>
<keyword evidence="2" id="KW-1133">Transmembrane helix</keyword>
<keyword evidence="5" id="KW-1185">Reference proteome</keyword>
<keyword evidence="2" id="KW-0812">Transmembrane</keyword>
<organism evidence="4 5">
    <name type="scientific">Aequitasia blattaphilus</name>
    <dbReference type="NCBI Taxonomy" id="2949332"/>
    <lineage>
        <taxon>Bacteria</taxon>
        <taxon>Bacillati</taxon>
        <taxon>Bacillota</taxon>
        <taxon>Clostridia</taxon>
        <taxon>Lachnospirales</taxon>
        <taxon>Lachnospiraceae</taxon>
        <taxon>Aequitasia</taxon>
    </lineage>
</organism>
<proteinExistence type="inferred from homology"/>
<dbReference type="EMBL" id="JAMZFW010000002">
    <property type="protein sequence ID" value="MCP1101252.1"/>
    <property type="molecule type" value="Genomic_DNA"/>
</dbReference>
<keyword evidence="2" id="KW-0472">Membrane</keyword>
<protein>
    <submittedName>
        <fullName evidence="4">EamA family transporter</fullName>
    </submittedName>
</protein>
<reference evidence="4 5" key="1">
    <citation type="journal article" date="2022" name="Genome Biol. Evol.">
        <title>Host diet, physiology and behaviors set the stage for Lachnospiraceae cladogenesis.</title>
        <authorList>
            <person name="Vera-Ponce De Leon A."/>
            <person name="Schneider M."/>
            <person name="Jahnes B.C."/>
            <person name="Sadowski V."/>
            <person name="Camuy-Velez L.A."/>
            <person name="Duan J."/>
            <person name="Sabree Z.L."/>
        </authorList>
    </citation>
    <scope>NUCLEOTIDE SEQUENCE [LARGE SCALE GENOMIC DNA]</scope>
    <source>
        <strain evidence="4 5">PAL113</strain>
    </source>
</reference>
<evidence type="ECO:0000256" key="1">
    <source>
        <dbReference type="ARBA" id="ARBA00007362"/>
    </source>
</evidence>
<name>A0ABT1E8D9_9FIRM</name>
<sequence length="121" mass="14008">MKNKTLGFILLQIAIFLFAFSNVFFKIASNFMAEYGLFSFECLCSMAGGILVLVIYALLWQQILKIYELNVANAIKTLYLIWGVFFAIVFFKEKYQWNNFLGLLCIILGIIIIIRNKDVKK</sequence>
<accession>A0ABT1E8D9</accession>
<dbReference type="Gene3D" id="1.10.3730.20">
    <property type="match status" value="1"/>
</dbReference>
<feature type="transmembrane region" description="Helical" evidence="2">
    <location>
        <begin position="37"/>
        <end position="59"/>
    </location>
</feature>
<dbReference type="SUPFAM" id="SSF103481">
    <property type="entry name" value="Multidrug resistance efflux transporter EmrE"/>
    <property type="match status" value="1"/>
</dbReference>
<dbReference type="Proteomes" id="UP001523566">
    <property type="component" value="Unassembled WGS sequence"/>
</dbReference>
<evidence type="ECO:0000313" key="5">
    <source>
        <dbReference type="Proteomes" id="UP001523566"/>
    </source>
</evidence>
<gene>
    <name evidence="4" type="ORF">NK125_02350</name>
</gene>
<comment type="similarity">
    <text evidence="1">Belongs to the EamA transporter family.</text>
</comment>
<evidence type="ECO:0000313" key="4">
    <source>
        <dbReference type="EMBL" id="MCP1101252.1"/>
    </source>
</evidence>